<evidence type="ECO:0000259" key="1">
    <source>
        <dbReference type="Pfam" id="PF00078"/>
    </source>
</evidence>
<dbReference type="InterPro" id="IPR000477">
    <property type="entry name" value="RT_dom"/>
</dbReference>
<gene>
    <name evidence="2" type="ORF">PCOR1329_LOCUS22819</name>
</gene>
<dbReference type="EMBL" id="CAUYUJ010007668">
    <property type="protein sequence ID" value="CAK0821588.1"/>
    <property type="molecule type" value="Genomic_DNA"/>
</dbReference>
<evidence type="ECO:0000313" key="3">
    <source>
        <dbReference type="Proteomes" id="UP001189429"/>
    </source>
</evidence>
<comment type="caution">
    <text evidence="2">The sequence shown here is derived from an EMBL/GenBank/DDBJ whole genome shotgun (WGS) entry which is preliminary data.</text>
</comment>
<dbReference type="Proteomes" id="UP001189429">
    <property type="component" value="Unassembled WGS sequence"/>
</dbReference>
<dbReference type="Pfam" id="PF00078">
    <property type="entry name" value="RVT_1"/>
    <property type="match status" value="1"/>
</dbReference>
<sequence>MSFAWFQQHSPNGVLEPCWHETLFTMLHKSGPRKDFKNGRPIALLKMTYNIFSRLIIGRIQPTLDSKQAADQAGFRPIRSVDDASVALEEVCGKSWKWGRSIWMVSVDLTKAFDRIEHPALFEALLSQGAHSACLGLFSDVCSGQYGAVHGNKHFGISPWVKQRDVFNSLHFNAGLEQALRRLKDRVKGMGLDLRAVELLTNVCYAEKHICLQHFSAICFAHACQSPPRIAPERSRAECEQDQNGYKCP</sequence>
<protein>
    <recommendedName>
        <fullName evidence="1">Reverse transcriptase domain-containing protein</fullName>
    </recommendedName>
</protein>
<dbReference type="PANTHER" id="PTHR19446">
    <property type="entry name" value="REVERSE TRANSCRIPTASES"/>
    <property type="match status" value="1"/>
</dbReference>
<reference evidence="2" key="1">
    <citation type="submission" date="2023-10" db="EMBL/GenBank/DDBJ databases">
        <authorList>
            <person name="Chen Y."/>
            <person name="Shah S."/>
            <person name="Dougan E. K."/>
            <person name="Thang M."/>
            <person name="Chan C."/>
        </authorList>
    </citation>
    <scope>NUCLEOTIDE SEQUENCE [LARGE SCALE GENOMIC DNA]</scope>
</reference>
<proteinExistence type="predicted"/>
<organism evidence="2 3">
    <name type="scientific">Prorocentrum cordatum</name>
    <dbReference type="NCBI Taxonomy" id="2364126"/>
    <lineage>
        <taxon>Eukaryota</taxon>
        <taxon>Sar</taxon>
        <taxon>Alveolata</taxon>
        <taxon>Dinophyceae</taxon>
        <taxon>Prorocentrales</taxon>
        <taxon>Prorocentraceae</taxon>
        <taxon>Prorocentrum</taxon>
    </lineage>
</organism>
<dbReference type="SUPFAM" id="SSF56672">
    <property type="entry name" value="DNA/RNA polymerases"/>
    <property type="match status" value="1"/>
</dbReference>
<dbReference type="InterPro" id="IPR043502">
    <property type="entry name" value="DNA/RNA_pol_sf"/>
</dbReference>
<evidence type="ECO:0000313" key="2">
    <source>
        <dbReference type="EMBL" id="CAK0821588.1"/>
    </source>
</evidence>
<feature type="domain" description="Reverse transcriptase" evidence="1">
    <location>
        <begin position="35"/>
        <end position="186"/>
    </location>
</feature>
<keyword evidence="3" id="KW-1185">Reference proteome</keyword>
<name>A0ABN9RR90_9DINO</name>
<accession>A0ABN9RR90</accession>